<proteinExistence type="predicted"/>
<sequence length="172" mass="19487">MDLLPDLHLNVRAPVEPPLRRVANTREAARRSSATSHQKRCYIEAFRNVGSLGAYRMVRGGGRWNKVCVDHRGRNVWWRYKLNVLVLVLVLAARHLALRRSDGEEDADLIDERLSLARSSDEKATRKASEGTKEQGVRMTDGVGSAIMLARPARGDWGDRRYDGYGWVKLGY</sequence>
<dbReference type="AlphaFoldDB" id="A0A166A195"/>
<evidence type="ECO:0000313" key="2">
    <source>
        <dbReference type="Proteomes" id="UP000076532"/>
    </source>
</evidence>
<dbReference type="Proteomes" id="UP000076532">
    <property type="component" value="Unassembled WGS sequence"/>
</dbReference>
<reference evidence="1 2" key="1">
    <citation type="journal article" date="2016" name="Mol. Biol. Evol.">
        <title>Comparative Genomics of Early-Diverging Mushroom-Forming Fungi Provides Insights into the Origins of Lignocellulose Decay Capabilities.</title>
        <authorList>
            <person name="Nagy L.G."/>
            <person name="Riley R."/>
            <person name="Tritt A."/>
            <person name="Adam C."/>
            <person name="Daum C."/>
            <person name="Floudas D."/>
            <person name="Sun H."/>
            <person name="Yadav J.S."/>
            <person name="Pangilinan J."/>
            <person name="Larsson K.H."/>
            <person name="Matsuura K."/>
            <person name="Barry K."/>
            <person name="Labutti K."/>
            <person name="Kuo R."/>
            <person name="Ohm R.A."/>
            <person name="Bhattacharya S.S."/>
            <person name="Shirouzu T."/>
            <person name="Yoshinaga Y."/>
            <person name="Martin F.M."/>
            <person name="Grigoriev I.V."/>
            <person name="Hibbett D.S."/>
        </authorList>
    </citation>
    <scope>NUCLEOTIDE SEQUENCE [LARGE SCALE GENOMIC DNA]</scope>
    <source>
        <strain evidence="1 2">CBS 109695</strain>
    </source>
</reference>
<evidence type="ECO:0000313" key="1">
    <source>
        <dbReference type="EMBL" id="KZP11146.1"/>
    </source>
</evidence>
<dbReference type="EMBL" id="KV417667">
    <property type="protein sequence ID" value="KZP11146.1"/>
    <property type="molecule type" value="Genomic_DNA"/>
</dbReference>
<keyword evidence="2" id="KW-1185">Reference proteome</keyword>
<protein>
    <submittedName>
        <fullName evidence="1">Uncharacterized protein</fullName>
    </submittedName>
</protein>
<name>A0A166A195_9AGAM</name>
<organism evidence="1 2">
    <name type="scientific">Athelia psychrophila</name>
    <dbReference type="NCBI Taxonomy" id="1759441"/>
    <lineage>
        <taxon>Eukaryota</taxon>
        <taxon>Fungi</taxon>
        <taxon>Dikarya</taxon>
        <taxon>Basidiomycota</taxon>
        <taxon>Agaricomycotina</taxon>
        <taxon>Agaricomycetes</taxon>
        <taxon>Agaricomycetidae</taxon>
        <taxon>Atheliales</taxon>
        <taxon>Atheliaceae</taxon>
        <taxon>Athelia</taxon>
    </lineage>
</organism>
<accession>A0A166A195</accession>
<gene>
    <name evidence="1" type="ORF">FIBSPDRAFT_899154</name>
</gene>